<evidence type="ECO:0000256" key="4">
    <source>
        <dbReference type="ARBA" id="ARBA00022475"/>
    </source>
</evidence>
<keyword evidence="11" id="KW-0675">Receptor</keyword>
<accession>A0A336JZI4</accession>
<keyword evidence="7" id="KW-0552">Olfaction</keyword>
<evidence type="ECO:0000256" key="6">
    <source>
        <dbReference type="ARBA" id="ARBA00022692"/>
    </source>
</evidence>
<name>A0A336JZI4_CULSO</name>
<evidence type="ECO:0000256" key="7">
    <source>
        <dbReference type="ARBA" id="ARBA00022725"/>
    </source>
</evidence>
<keyword evidence="9 14" id="KW-0472">Membrane</keyword>
<dbReference type="AlphaFoldDB" id="A0A336JZI4"/>
<proteinExistence type="inferred from homology"/>
<dbReference type="Pfam" id="PF01130">
    <property type="entry name" value="CD36"/>
    <property type="match status" value="1"/>
</dbReference>
<dbReference type="GO" id="GO:0005737">
    <property type="term" value="C:cytoplasm"/>
    <property type="evidence" value="ECO:0007669"/>
    <property type="project" value="TreeGrafter"/>
</dbReference>
<evidence type="ECO:0000256" key="9">
    <source>
        <dbReference type="ARBA" id="ARBA00023136"/>
    </source>
</evidence>
<dbReference type="InterPro" id="IPR002159">
    <property type="entry name" value="CD36_fam"/>
</dbReference>
<comment type="subcellular location">
    <subcellularLocation>
        <location evidence="2">Cell membrane</location>
    </subcellularLocation>
</comment>
<evidence type="ECO:0000256" key="12">
    <source>
        <dbReference type="ARBA" id="ARBA00023180"/>
    </source>
</evidence>
<keyword evidence="6 14" id="KW-0812">Transmembrane</keyword>
<dbReference type="EMBL" id="UFQS01000040">
    <property type="protein sequence ID" value="SSW98144.1"/>
    <property type="molecule type" value="Genomic_DNA"/>
</dbReference>
<gene>
    <name evidence="15" type="primary">CSON010116</name>
</gene>
<evidence type="ECO:0000256" key="3">
    <source>
        <dbReference type="ARBA" id="ARBA00010532"/>
    </source>
</evidence>
<evidence type="ECO:0000256" key="5">
    <source>
        <dbReference type="ARBA" id="ARBA00022606"/>
    </source>
</evidence>
<protein>
    <recommendedName>
        <fullName evidence="13">Sensory neuron membrane protein 2</fullName>
    </recommendedName>
</protein>
<dbReference type="EMBL" id="UFQT01000040">
    <property type="protein sequence ID" value="SSX18530.1"/>
    <property type="molecule type" value="Genomic_DNA"/>
</dbReference>
<keyword evidence="8 14" id="KW-1133">Transmembrane helix</keyword>
<organism evidence="15">
    <name type="scientific">Culicoides sonorensis</name>
    <name type="common">Biting midge</name>
    <dbReference type="NCBI Taxonomy" id="179676"/>
    <lineage>
        <taxon>Eukaryota</taxon>
        <taxon>Metazoa</taxon>
        <taxon>Ecdysozoa</taxon>
        <taxon>Arthropoda</taxon>
        <taxon>Hexapoda</taxon>
        <taxon>Insecta</taxon>
        <taxon>Pterygota</taxon>
        <taxon>Neoptera</taxon>
        <taxon>Endopterygota</taxon>
        <taxon>Diptera</taxon>
        <taxon>Nematocera</taxon>
        <taxon>Chironomoidea</taxon>
        <taxon>Ceratopogonidae</taxon>
        <taxon>Ceratopogoninae</taxon>
        <taxon>Culicoides</taxon>
        <taxon>Monoculicoides</taxon>
    </lineage>
</organism>
<evidence type="ECO:0000256" key="11">
    <source>
        <dbReference type="ARBA" id="ARBA00023170"/>
    </source>
</evidence>
<evidence type="ECO:0000256" key="14">
    <source>
        <dbReference type="SAM" id="Phobius"/>
    </source>
</evidence>
<keyword evidence="4" id="KW-1003">Cell membrane</keyword>
<sequence>MVHLSIFGIIGGTILIALGLLMGFAVFPPVVNTKVKESVQLLEDSDQYYRWEALPQPLDFKVYFFNVTNVDEIQNGGKPRVVEVGPYVYSQYRRKQNVQFSDDKMTVTYTQTQRYFFNAEASAPRTEHDEVVVLNMVMNTVFQTLESQIKDTLVDIRSGVNNTLESIPLVNLVKRLIERTTPLQSILQRAEVESTANLGFINGELNRVFDRPESMFVKTTPKKFLFDGVPFCMKPLIGIAAIICKQIADAKSNTVSQADDGSLKFALFNYKNNTHDGVFIVNTGYRDPLKTGKIEFWKGHNTLENWLNNPGGSTSMCNKINGTDASSFPPFRQKDEDLYIFSADVCRSVKLVYSKEGEYQKIPSYQYRTLFLNQIGTEYGNQCFCTNQIPKAIVKSNGCLYRGALDLSTCISE</sequence>
<dbReference type="PRINTS" id="PR01609">
    <property type="entry name" value="CD36FAMILY"/>
</dbReference>
<dbReference type="PANTHER" id="PTHR11923:SF109">
    <property type="entry name" value="SENSORY NEURON MEMBRANE PROTEIN 2"/>
    <property type="match status" value="1"/>
</dbReference>
<reference evidence="16" key="2">
    <citation type="submission" date="2018-07" db="EMBL/GenBank/DDBJ databases">
        <authorList>
            <person name="Quirk P.G."/>
            <person name="Krulwich T.A."/>
        </authorList>
    </citation>
    <scope>NUCLEOTIDE SEQUENCE</scope>
</reference>
<dbReference type="OMA" id="QYRQKDN"/>
<evidence type="ECO:0000256" key="10">
    <source>
        <dbReference type="ARBA" id="ARBA00023157"/>
    </source>
</evidence>
<comment type="function">
    <text evidence="1">Plays an olfactory role that is not restricted to pheromone sensitivity.</text>
</comment>
<reference evidence="15" key="1">
    <citation type="submission" date="2018-04" db="EMBL/GenBank/DDBJ databases">
        <authorList>
            <person name="Go L.Y."/>
            <person name="Mitchell J.A."/>
        </authorList>
    </citation>
    <scope>NUCLEOTIDE SEQUENCE</scope>
    <source>
        <tissue evidence="15">Whole organism</tissue>
    </source>
</reference>
<dbReference type="GO" id="GO:0005886">
    <property type="term" value="C:plasma membrane"/>
    <property type="evidence" value="ECO:0007669"/>
    <property type="project" value="UniProtKB-SubCell"/>
</dbReference>
<evidence type="ECO:0000256" key="1">
    <source>
        <dbReference type="ARBA" id="ARBA00003156"/>
    </source>
</evidence>
<evidence type="ECO:0000256" key="13">
    <source>
        <dbReference type="ARBA" id="ARBA00040645"/>
    </source>
</evidence>
<dbReference type="PANTHER" id="PTHR11923">
    <property type="entry name" value="SCAVENGER RECEPTOR CLASS B TYPE-1 SR-B1"/>
    <property type="match status" value="1"/>
</dbReference>
<evidence type="ECO:0000313" key="16">
    <source>
        <dbReference type="EMBL" id="SSX18530.1"/>
    </source>
</evidence>
<keyword evidence="12" id="KW-0325">Glycoprotein</keyword>
<comment type="similarity">
    <text evidence="3">Belongs to the CD36 family.</text>
</comment>
<keyword evidence="10" id="KW-1015">Disulfide bond</keyword>
<feature type="transmembrane region" description="Helical" evidence="14">
    <location>
        <begin position="6"/>
        <end position="27"/>
    </location>
</feature>
<evidence type="ECO:0000313" key="15">
    <source>
        <dbReference type="EMBL" id="SSW98144.1"/>
    </source>
</evidence>
<dbReference type="GO" id="GO:0007608">
    <property type="term" value="P:sensory perception of smell"/>
    <property type="evidence" value="ECO:0007669"/>
    <property type="project" value="UniProtKB-KW"/>
</dbReference>
<keyword evidence="5" id="KW-0716">Sensory transduction</keyword>
<dbReference type="VEuPathDB" id="VectorBase:CSON010116"/>
<dbReference type="GO" id="GO:0005044">
    <property type="term" value="F:scavenger receptor activity"/>
    <property type="evidence" value="ECO:0007669"/>
    <property type="project" value="TreeGrafter"/>
</dbReference>
<evidence type="ECO:0000256" key="2">
    <source>
        <dbReference type="ARBA" id="ARBA00004236"/>
    </source>
</evidence>
<evidence type="ECO:0000256" key="8">
    <source>
        <dbReference type="ARBA" id="ARBA00022989"/>
    </source>
</evidence>